<dbReference type="InterPro" id="IPR039910">
    <property type="entry name" value="D15-like"/>
</dbReference>
<feature type="domain" description="Bacterial surface antigen (D15)" evidence="6">
    <location>
        <begin position="483"/>
        <end position="852"/>
    </location>
</feature>
<dbReference type="EMBL" id="CACVAQ010000468">
    <property type="protein sequence ID" value="CAA6829162.1"/>
    <property type="molecule type" value="Genomic_DNA"/>
</dbReference>
<organism evidence="7">
    <name type="scientific">uncultured Aureispira sp</name>
    <dbReference type="NCBI Taxonomy" id="1331704"/>
    <lineage>
        <taxon>Bacteria</taxon>
        <taxon>Pseudomonadati</taxon>
        <taxon>Bacteroidota</taxon>
        <taxon>Saprospiria</taxon>
        <taxon>Saprospirales</taxon>
        <taxon>Saprospiraceae</taxon>
        <taxon>Aureispira</taxon>
        <taxon>environmental samples</taxon>
    </lineage>
</organism>
<comment type="subcellular location">
    <subcellularLocation>
        <location evidence="1">Membrane</location>
    </subcellularLocation>
</comment>
<dbReference type="Gene3D" id="2.40.160.50">
    <property type="entry name" value="membrane protein fhac: a member of the omp85/tpsb transporter family"/>
    <property type="match status" value="1"/>
</dbReference>
<dbReference type="InterPro" id="IPR000184">
    <property type="entry name" value="Bac_surfAg_D15"/>
</dbReference>
<evidence type="ECO:0000313" key="7">
    <source>
        <dbReference type="EMBL" id="CAA6829162.1"/>
    </source>
</evidence>
<evidence type="ECO:0000256" key="4">
    <source>
        <dbReference type="ARBA" id="ARBA00023136"/>
    </source>
</evidence>
<name>A0A6S6UJQ9_9BACT</name>
<dbReference type="PANTHER" id="PTHR12815">
    <property type="entry name" value="SORTING AND ASSEMBLY MACHINERY SAMM50 PROTEIN FAMILY MEMBER"/>
    <property type="match status" value="1"/>
</dbReference>
<protein>
    <submittedName>
        <fullName evidence="7">Surface antigen (D15)</fullName>
    </submittedName>
</protein>
<evidence type="ECO:0000259" key="6">
    <source>
        <dbReference type="Pfam" id="PF01103"/>
    </source>
</evidence>
<accession>A0A6S6UJQ9</accession>
<keyword evidence="2" id="KW-0812">Transmembrane</keyword>
<evidence type="ECO:0000256" key="2">
    <source>
        <dbReference type="ARBA" id="ARBA00022692"/>
    </source>
</evidence>
<dbReference type="AlphaFoldDB" id="A0A6S6UJQ9"/>
<dbReference type="PANTHER" id="PTHR12815:SF47">
    <property type="entry name" value="TRANSLOCATION AND ASSEMBLY MODULE SUBUNIT TAMA"/>
    <property type="match status" value="1"/>
</dbReference>
<evidence type="ECO:0000256" key="1">
    <source>
        <dbReference type="ARBA" id="ARBA00004370"/>
    </source>
</evidence>
<reference evidence="7" key="1">
    <citation type="submission" date="2020-01" db="EMBL/GenBank/DDBJ databases">
        <authorList>
            <person name="Meier V. D."/>
            <person name="Meier V D."/>
        </authorList>
    </citation>
    <scope>NUCLEOTIDE SEQUENCE</scope>
    <source>
        <strain evidence="7">HLG_WM_MAG_10</strain>
    </source>
</reference>
<keyword evidence="5" id="KW-0998">Cell outer membrane</keyword>
<dbReference type="Pfam" id="PF01103">
    <property type="entry name" value="Omp85"/>
    <property type="match status" value="1"/>
</dbReference>
<sequence>MENPRNRVFEEHMIAKNAINFLKQKYKIQEDSENLYYEMYSILQQIPDRSIIKGFRQMVYHLNDTLSMPYKFNRDSLQILPDTIHRPSNGLQRWLHQKVGYEPVIMDTAKTSTTVKNMRVFLNQKGYYNAEVSSEVAYKNHKAFISYNIKTGMPILVDTVALLSKDTLVRAILEEVKRFTFLKPGVRASVERMNKERSRLELAIKNRGYFEFTKNYIVFKMDTVNATKVAAKHGGLFNSNPEQGEPRANIYVEVLPYSDTSITHPKYKVCNVMITPNEYIIKAHKIRKIKKDSFFIVERMLKDKEKRVVLKEGDIKLPEDSLMTTKTIGGKEYRVVQRSLPRVKKVTLNSRSEIQENDKLVHILLRKIVRNKDGSPTTEHQRRRSYFIRDKVISDAVPVEIGQLYSYRLEQETRRNINVLNVFRAPRVEYVRSSSGQANCLDCLVKMQRGEKQGFGGDFEINNNNTNVSSLGVAAFGSYQNKNIFKGGETFEISVSGGLDFKLTKLDSFDNNFWKKAVNLFDVSAEASLYFPRFLGLPFFKKMFKMENAVTKVSLGYRYLQQSTDFQISSFYTKIGYEWTRGPYHTFHWNPAVINLTLEPVLEPAFEALLRQNNRALYESLSASYLIPSMDFSYTFSSPTGGIKNSSWYFKSSFELAGNLVYLMDQVLEPNSRLQFFGTDYSQYFKTEVDLRYSYKIGKYHSVVSRLMLGVIIPYGNSKDTEVPFVKRFSLGGPSSMRAWLLRYIGPGDQASVSGAEFQLGDLKMEFNSEYRFMFNSWIGGAIFADIGNVWLLNSNSTASTIPQRNPNTGVFTERFYEQLAIGTGIGLRVDLSFFVFRLDYGIQLREPQGYGLKENGTVQYWNFEPFVFANRSNLVIAVGYPF</sequence>
<evidence type="ECO:0000256" key="5">
    <source>
        <dbReference type="ARBA" id="ARBA00023237"/>
    </source>
</evidence>
<keyword evidence="3" id="KW-0732">Signal</keyword>
<evidence type="ECO:0000256" key="3">
    <source>
        <dbReference type="ARBA" id="ARBA00022729"/>
    </source>
</evidence>
<proteinExistence type="predicted"/>
<keyword evidence="4" id="KW-0472">Membrane</keyword>
<gene>
    <name evidence="7" type="ORF">HELGO_WM23805</name>
</gene>
<dbReference type="GO" id="GO:0019867">
    <property type="term" value="C:outer membrane"/>
    <property type="evidence" value="ECO:0007669"/>
    <property type="project" value="InterPro"/>
</dbReference>